<dbReference type="GO" id="GO:0016020">
    <property type="term" value="C:membrane"/>
    <property type="evidence" value="ECO:0007669"/>
    <property type="project" value="UniProtKB-SubCell"/>
</dbReference>
<feature type="compositionally biased region" description="Polar residues" evidence="6">
    <location>
        <begin position="555"/>
        <end position="565"/>
    </location>
</feature>
<evidence type="ECO:0000256" key="3">
    <source>
        <dbReference type="ARBA" id="ARBA00022692"/>
    </source>
</evidence>
<keyword evidence="4" id="KW-1133">Transmembrane helix</keyword>
<evidence type="ECO:0000256" key="5">
    <source>
        <dbReference type="ARBA" id="ARBA00023136"/>
    </source>
</evidence>
<evidence type="ECO:0008006" key="11">
    <source>
        <dbReference type="Google" id="ProtNLM"/>
    </source>
</evidence>
<sequence>MLSGARFARGGACRLIGRACATLDTNLGGRANGPGALRARGAASASDGSLEPDSLWAANRITLIGAGVNVASAASKGAVGVCINSPGLLADAAHSLTDLLSDVVTLWAVNHARVPASCSTPWGLGKLESVGGSVCAGIIVVTGLGVGAHSALDLCAKLGITAGAASPDLAAHACRTLSLGAYGELDLMLCGGVLAAIGGVLAKEWLYRETLRIGNETRSTTMVANAWHHRTDALSSFVALGGLLGAAVGFPALDALAGLAVAAMVTRVGGEMGVSAVQELVDSQVDATTVERVRQLICSAPDVVSATHVRGRKLGPWLAFDLRVQVPFAVSVSAAKQIATKAKLRVLQAMPEVYDVLICIDAEKPVRTDFSRDVVVGSTVQPRRHELMRSAAQYDHDVRAALVRHALGGQGGVWGVTHANVHWHTFKGGALVEACLVCDPRMSVGDVHALSRRAHDAILATVPDVIEVDLHLELFAKGKEALSLDELPEEWRLPSEAEAEAWLRASLAPLCEASGCTASGLDGLGGPAAARRRALTTSAPASWRTSKAGERTRGQRTATLSVHST</sequence>
<dbReference type="InterPro" id="IPR027469">
    <property type="entry name" value="Cation_efflux_TMD_sf"/>
</dbReference>
<dbReference type="Gene3D" id="3.30.70.1350">
    <property type="entry name" value="Cation efflux protein, cytoplasmic domain"/>
    <property type="match status" value="2"/>
</dbReference>
<evidence type="ECO:0000313" key="10">
    <source>
        <dbReference type="Proteomes" id="UP000751190"/>
    </source>
</evidence>
<keyword evidence="3" id="KW-0812">Transmembrane</keyword>
<keyword evidence="5" id="KW-0472">Membrane</keyword>
<dbReference type="Gene3D" id="1.20.1510.10">
    <property type="entry name" value="Cation efflux protein transmembrane domain"/>
    <property type="match status" value="1"/>
</dbReference>
<dbReference type="EMBL" id="JAGTXO010000005">
    <property type="protein sequence ID" value="KAG8467751.1"/>
    <property type="molecule type" value="Genomic_DNA"/>
</dbReference>
<comment type="caution">
    <text evidence="9">The sequence shown here is derived from an EMBL/GenBank/DDBJ whole genome shotgun (WGS) entry which is preliminary data.</text>
</comment>
<dbReference type="SUPFAM" id="SSF160240">
    <property type="entry name" value="Cation efflux protein cytoplasmic domain-like"/>
    <property type="match status" value="2"/>
</dbReference>
<feature type="domain" description="Cation efflux protein cytoplasmic" evidence="8">
    <location>
        <begin position="287"/>
        <end position="361"/>
    </location>
</feature>
<keyword evidence="2" id="KW-0813">Transport</keyword>
<dbReference type="Pfam" id="PF01545">
    <property type="entry name" value="Cation_efflux"/>
    <property type="match status" value="1"/>
</dbReference>
<dbReference type="Pfam" id="PF16916">
    <property type="entry name" value="ZT_dimer"/>
    <property type="match status" value="1"/>
</dbReference>
<feature type="domain" description="Cation efflux protein transmembrane" evidence="7">
    <location>
        <begin position="64"/>
        <end position="281"/>
    </location>
</feature>
<evidence type="ECO:0000313" key="9">
    <source>
        <dbReference type="EMBL" id="KAG8467751.1"/>
    </source>
</evidence>
<dbReference type="InterPro" id="IPR027470">
    <property type="entry name" value="Cation_efflux_CTD"/>
</dbReference>
<dbReference type="OMA" id="VGIGWHS"/>
<evidence type="ECO:0000259" key="8">
    <source>
        <dbReference type="Pfam" id="PF16916"/>
    </source>
</evidence>
<accession>A0A8J6CE35</accession>
<dbReference type="Proteomes" id="UP000751190">
    <property type="component" value="Unassembled WGS sequence"/>
</dbReference>
<evidence type="ECO:0000256" key="6">
    <source>
        <dbReference type="SAM" id="MobiDB-lite"/>
    </source>
</evidence>
<dbReference type="InterPro" id="IPR002524">
    <property type="entry name" value="Cation_efflux"/>
</dbReference>
<gene>
    <name evidence="9" type="ORF">KFE25_006803</name>
</gene>
<dbReference type="SUPFAM" id="SSF161111">
    <property type="entry name" value="Cation efflux protein transmembrane domain-like"/>
    <property type="match status" value="1"/>
</dbReference>
<comment type="subcellular location">
    <subcellularLocation>
        <location evidence="1">Membrane</location>
        <topology evidence="1">Multi-pass membrane protein</topology>
    </subcellularLocation>
</comment>
<feature type="region of interest" description="Disordered" evidence="6">
    <location>
        <begin position="535"/>
        <end position="565"/>
    </location>
</feature>
<dbReference type="AlphaFoldDB" id="A0A8J6CE35"/>
<dbReference type="InterPro" id="IPR050291">
    <property type="entry name" value="CDF_Transporter"/>
</dbReference>
<evidence type="ECO:0000256" key="4">
    <source>
        <dbReference type="ARBA" id="ARBA00022989"/>
    </source>
</evidence>
<dbReference type="InterPro" id="IPR058533">
    <property type="entry name" value="Cation_efflux_TM"/>
</dbReference>
<dbReference type="OrthoDB" id="161701at2759"/>
<name>A0A8J6CE35_DIALT</name>
<protein>
    <recommendedName>
        <fullName evidence="11">Cation efflux protein cytoplasmic domain-containing protein</fullName>
    </recommendedName>
</protein>
<dbReference type="PANTHER" id="PTHR43840">
    <property type="entry name" value="MITOCHONDRIAL METAL TRANSPORTER 1-RELATED"/>
    <property type="match status" value="1"/>
</dbReference>
<evidence type="ECO:0000259" key="7">
    <source>
        <dbReference type="Pfam" id="PF01545"/>
    </source>
</evidence>
<reference evidence="9" key="1">
    <citation type="submission" date="2021-05" db="EMBL/GenBank/DDBJ databases">
        <title>The genome of the haptophyte Pavlova lutheri (Diacronema luteri, Pavlovales) - a model for lipid biosynthesis in eukaryotic algae.</title>
        <authorList>
            <person name="Hulatt C.J."/>
            <person name="Posewitz M.C."/>
        </authorList>
    </citation>
    <scope>NUCLEOTIDE SEQUENCE</scope>
    <source>
        <strain evidence="9">NIVA-4/92</strain>
    </source>
</reference>
<proteinExistence type="predicted"/>
<dbReference type="InterPro" id="IPR036837">
    <property type="entry name" value="Cation_efflux_CTD_sf"/>
</dbReference>
<dbReference type="PANTHER" id="PTHR43840:SF15">
    <property type="entry name" value="MITOCHONDRIAL METAL TRANSPORTER 1-RELATED"/>
    <property type="match status" value="1"/>
</dbReference>
<evidence type="ECO:0000256" key="2">
    <source>
        <dbReference type="ARBA" id="ARBA00022448"/>
    </source>
</evidence>
<keyword evidence="10" id="KW-1185">Reference proteome</keyword>
<dbReference type="NCBIfam" id="TIGR01297">
    <property type="entry name" value="CDF"/>
    <property type="match status" value="1"/>
</dbReference>
<evidence type="ECO:0000256" key="1">
    <source>
        <dbReference type="ARBA" id="ARBA00004141"/>
    </source>
</evidence>
<dbReference type="GO" id="GO:0008324">
    <property type="term" value="F:monoatomic cation transmembrane transporter activity"/>
    <property type="evidence" value="ECO:0007669"/>
    <property type="project" value="InterPro"/>
</dbReference>
<organism evidence="9 10">
    <name type="scientific">Diacronema lutheri</name>
    <name type="common">Unicellular marine alga</name>
    <name type="synonym">Monochrysis lutheri</name>
    <dbReference type="NCBI Taxonomy" id="2081491"/>
    <lineage>
        <taxon>Eukaryota</taxon>
        <taxon>Haptista</taxon>
        <taxon>Haptophyta</taxon>
        <taxon>Pavlovophyceae</taxon>
        <taxon>Pavlovales</taxon>
        <taxon>Pavlovaceae</taxon>
        <taxon>Diacronema</taxon>
    </lineage>
</organism>